<gene>
    <name evidence="8" type="ORF">OCTVUL_1B001951</name>
</gene>
<accession>A0AA36AM24</accession>
<dbReference type="Pfam" id="PF04505">
    <property type="entry name" value="CD225"/>
    <property type="match status" value="1"/>
</dbReference>
<feature type="compositionally biased region" description="Pro residues" evidence="6">
    <location>
        <begin position="53"/>
        <end position="78"/>
    </location>
</feature>
<evidence type="ECO:0000256" key="6">
    <source>
        <dbReference type="SAM" id="MobiDB-lite"/>
    </source>
</evidence>
<dbReference type="AlphaFoldDB" id="A0AA36AM24"/>
<evidence type="ECO:0000256" key="5">
    <source>
        <dbReference type="ARBA" id="ARBA00023136"/>
    </source>
</evidence>
<dbReference type="InterPro" id="IPR051423">
    <property type="entry name" value="CD225/Dispanin"/>
</dbReference>
<sequence>MEANIRQTEEPNDGPPGYYENPGYLSAFEHPTTSGHPAQAGCPPQPGYLSQPEYPPQPGYTPQPGYPPHPGYPPQPGYLPPYANPITMGYTPSPYYPSTIPVQHQPLLQQQQQQTVIIQNERPQYFDNNLTAAILVTIFCFFPTGIPAIIYASKANTRIRNGDIAGANEAKATARRFIIVSILVGSLCFIAIIVLSFVLSRLGYAYHGSGSANNHDLISEKILDSD</sequence>
<protein>
    <submittedName>
        <fullName evidence="8">CD225 dispanin family</fullName>
    </submittedName>
</protein>
<proteinExistence type="inferred from homology"/>
<evidence type="ECO:0000256" key="7">
    <source>
        <dbReference type="SAM" id="Phobius"/>
    </source>
</evidence>
<evidence type="ECO:0000256" key="1">
    <source>
        <dbReference type="ARBA" id="ARBA00004370"/>
    </source>
</evidence>
<evidence type="ECO:0000256" key="2">
    <source>
        <dbReference type="ARBA" id="ARBA00006843"/>
    </source>
</evidence>
<organism evidence="8 9">
    <name type="scientific">Octopus vulgaris</name>
    <name type="common">Common octopus</name>
    <dbReference type="NCBI Taxonomy" id="6645"/>
    <lineage>
        <taxon>Eukaryota</taxon>
        <taxon>Metazoa</taxon>
        <taxon>Spiralia</taxon>
        <taxon>Lophotrochozoa</taxon>
        <taxon>Mollusca</taxon>
        <taxon>Cephalopoda</taxon>
        <taxon>Coleoidea</taxon>
        <taxon>Octopodiformes</taxon>
        <taxon>Octopoda</taxon>
        <taxon>Incirrata</taxon>
        <taxon>Octopodidae</taxon>
        <taxon>Octopus</taxon>
    </lineage>
</organism>
<evidence type="ECO:0000313" key="8">
    <source>
        <dbReference type="EMBL" id="CAI9718710.1"/>
    </source>
</evidence>
<dbReference type="GO" id="GO:0016020">
    <property type="term" value="C:membrane"/>
    <property type="evidence" value="ECO:0007669"/>
    <property type="project" value="UniProtKB-SubCell"/>
</dbReference>
<evidence type="ECO:0000256" key="4">
    <source>
        <dbReference type="ARBA" id="ARBA00022989"/>
    </source>
</evidence>
<keyword evidence="4 7" id="KW-1133">Transmembrane helix</keyword>
<feature type="region of interest" description="Disordered" evidence="6">
    <location>
        <begin position="1"/>
        <end position="78"/>
    </location>
</feature>
<keyword evidence="3 7" id="KW-0812">Transmembrane</keyword>
<keyword evidence="9" id="KW-1185">Reference proteome</keyword>
<dbReference type="Proteomes" id="UP001162480">
    <property type="component" value="Chromosome 2"/>
</dbReference>
<evidence type="ECO:0000313" key="9">
    <source>
        <dbReference type="Proteomes" id="UP001162480"/>
    </source>
</evidence>
<dbReference type="PANTHER" id="PTHR14948:SF25">
    <property type="entry name" value="DUF4190 DOMAIN-CONTAINING PROTEIN"/>
    <property type="match status" value="1"/>
</dbReference>
<keyword evidence="5 7" id="KW-0472">Membrane</keyword>
<comment type="subcellular location">
    <subcellularLocation>
        <location evidence="1">Membrane</location>
    </subcellularLocation>
</comment>
<reference evidence="8" key="1">
    <citation type="submission" date="2023-08" db="EMBL/GenBank/DDBJ databases">
        <authorList>
            <person name="Alioto T."/>
            <person name="Alioto T."/>
            <person name="Gomez Garrido J."/>
        </authorList>
    </citation>
    <scope>NUCLEOTIDE SEQUENCE</scope>
</reference>
<name>A0AA36AM24_OCTVU</name>
<evidence type="ECO:0000256" key="3">
    <source>
        <dbReference type="ARBA" id="ARBA00022692"/>
    </source>
</evidence>
<feature type="transmembrane region" description="Helical" evidence="7">
    <location>
        <begin position="177"/>
        <end position="199"/>
    </location>
</feature>
<dbReference type="PANTHER" id="PTHR14948">
    <property type="entry name" value="NG5"/>
    <property type="match status" value="1"/>
</dbReference>
<dbReference type="EMBL" id="OX597815">
    <property type="protein sequence ID" value="CAI9718710.1"/>
    <property type="molecule type" value="Genomic_DNA"/>
</dbReference>
<dbReference type="InterPro" id="IPR007593">
    <property type="entry name" value="CD225/Dispanin_fam"/>
</dbReference>
<comment type="similarity">
    <text evidence="2">Belongs to the CD225/Dispanin family.</text>
</comment>
<feature type="transmembrane region" description="Helical" evidence="7">
    <location>
        <begin position="130"/>
        <end position="152"/>
    </location>
</feature>